<dbReference type="Gene3D" id="3.40.30.10">
    <property type="entry name" value="Glutaredoxin"/>
    <property type="match status" value="1"/>
</dbReference>
<dbReference type="InterPro" id="IPR004046">
    <property type="entry name" value="GST_C"/>
</dbReference>
<dbReference type="GO" id="GO:0006749">
    <property type="term" value="P:glutathione metabolic process"/>
    <property type="evidence" value="ECO:0007669"/>
    <property type="project" value="TreeGrafter"/>
</dbReference>
<dbReference type="PROSITE" id="PS50405">
    <property type="entry name" value="GST_CTER"/>
    <property type="match status" value="1"/>
</dbReference>
<evidence type="ECO:0008006" key="5">
    <source>
        <dbReference type="Google" id="ProtNLM"/>
    </source>
</evidence>
<dbReference type="PROSITE" id="PS50404">
    <property type="entry name" value="GST_NTER"/>
    <property type="match status" value="1"/>
</dbReference>
<evidence type="ECO:0000259" key="2">
    <source>
        <dbReference type="PROSITE" id="PS50405"/>
    </source>
</evidence>
<proteinExistence type="predicted"/>
<dbReference type="SFLD" id="SFLDS00019">
    <property type="entry name" value="Glutathione_Transferase_(cytos"/>
    <property type="match status" value="1"/>
</dbReference>
<name>A0A7J7IV83_BUGNE</name>
<feature type="domain" description="GST N-terminal" evidence="1">
    <location>
        <begin position="3"/>
        <end position="81"/>
    </location>
</feature>
<evidence type="ECO:0000313" key="4">
    <source>
        <dbReference type="Proteomes" id="UP000593567"/>
    </source>
</evidence>
<accession>A0A7J7IV83</accession>
<dbReference type="OrthoDB" id="414243at2759"/>
<evidence type="ECO:0000313" key="3">
    <source>
        <dbReference type="EMBL" id="KAF6017832.1"/>
    </source>
</evidence>
<feature type="domain" description="GST C-terminal" evidence="2">
    <location>
        <begin position="83"/>
        <end position="211"/>
    </location>
</feature>
<gene>
    <name evidence="3" type="ORF">EB796_023876</name>
</gene>
<dbReference type="InterPro" id="IPR040079">
    <property type="entry name" value="Glutathione_S-Trfase"/>
</dbReference>
<dbReference type="InterPro" id="IPR036249">
    <property type="entry name" value="Thioredoxin-like_sf"/>
</dbReference>
<dbReference type="Proteomes" id="UP000593567">
    <property type="component" value="Unassembled WGS sequence"/>
</dbReference>
<dbReference type="SUPFAM" id="SSF47616">
    <property type="entry name" value="GST C-terminal domain-like"/>
    <property type="match status" value="1"/>
</dbReference>
<dbReference type="InterPro" id="IPR036282">
    <property type="entry name" value="Glutathione-S-Trfase_C_sf"/>
</dbReference>
<dbReference type="SFLD" id="SFLDG01205">
    <property type="entry name" value="AMPS.1"/>
    <property type="match status" value="1"/>
</dbReference>
<keyword evidence="4" id="KW-1185">Reference proteome</keyword>
<dbReference type="AlphaFoldDB" id="A0A7J7IV83"/>
<dbReference type="InterPro" id="IPR004045">
    <property type="entry name" value="Glutathione_S-Trfase_N"/>
</dbReference>
<evidence type="ECO:0000259" key="1">
    <source>
        <dbReference type="PROSITE" id="PS50404"/>
    </source>
</evidence>
<reference evidence="3" key="1">
    <citation type="submission" date="2020-06" db="EMBL/GenBank/DDBJ databases">
        <title>Draft genome of Bugula neritina, a colonial animal packing powerful symbionts and potential medicines.</title>
        <authorList>
            <person name="Rayko M."/>
        </authorList>
    </citation>
    <scope>NUCLEOTIDE SEQUENCE [LARGE SCALE GENOMIC DNA]</scope>
    <source>
        <strain evidence="3">Kwan_BN1</strain>
    </source>
</reference>
<dbReference type="PANTHER" id="PTHR11571">
    <property type="entry name" value="GLUTATHIONE S-TRANSFERASE"/>
    <property type="match status" value="1"/>
</dbReference>
<dbReference type="PANTHER" id="PTHR11571:SF150">
    <property type="entry name" value="GLUTATHIONE S-TRANSFERASE"/>
    <property type="match status" value="1"/>
</dbReference>
<protein>
    <recommendedName>
        <fullName evidence="5">HPGDS</fullName>
    </recommendedName>
</protein>
<dbReference type="GO" id="GO:0004364">
    <property type="term" value="F:glutathione transferase activity"/>
    <property type="evidence" value="ECO:0007669"/>
    <property type="project" value="TreeGrafter"/>
</dbReference>
<sequence length="211" mass="24095">MAAQDKILYFNIRARAEPTRMIYALAGEQLTDERVADMKEWSKIKKDQPLGQLPVFTCKEGTLVMSNTIARYAAKKFGLMGKTLWEETLNDLIVECCAETFGVIGKKIFPWKVFKVAPTPENPEKVLEDIYQELVKTLAYVQSVAEAQGTKHLVCDEVTLADVWLLFSLQHAEVAFPQIMSLNPWVEEFMSRITSDERIKDYLSKRPKTVV</sequence>
<dbReference type="Pfam" id="PF14497">
    <property type="entry name" value="GST_C_3"/>
    <property type="match status" value="1"/>
</dbReference>
<organism evidence="3 4">
    <name type="scientific">Bugula neritina</name>
    <name type="common">Brown bryozoan</name>
    <name type="synonym">Sertularia neritina</name>
    <dbReference type="NCBI Taxonomy" id="10212"/>
    <lineage>
        <taxon>Eukaryota</taxon>
        <taxon>Metazoa</taxon>
        <taxon>Spiralia</taxon>
        <taxon>Lophotrochozoa</taxon>
        <taxon>Bryozoa</taxon>
        <taxon>Gymnolaemata</taxon>
        <taxon>Cheilostomatida</taxon>
        <taxon>Flustrina</taxon>
        <taxon>Buguloidea</taxon>
        <taxon>Bugulidae</taxon>
        <taxon>Bugula</taxon>
    </lineage>
</organism>
<comment type="caution">
    <text evidence="3">The sequence shown here is derived from an EMBL/GenBank/DDBJ whole genome shotgun (WGS) entry which is preliminary data.</text>
</comment>
<dbReference type="InterPro" id="IPR010987">
    <property type="entry name" value="Glutathione-S-Trfase_C-like"/>
</dbReference>
<dbReference type="SFLD" id="SFLDG00363">
    <property type="entry name" value="AMPS_(cytGST):_Alpha-__Mu-__Pi"/>
    <property type="match status" value="1"/>
</dbReference>
<dbReference type="Gene3D" id="1.20.1050.10">
    <property type="match status" value="1"/>
</dbReference>
<dbReference type="InterPro" id="IPR050213">
    <property type="entry name" value="GST_superfamily"/>
</dbReference>
<dbReference type="CDD" id="cd03039">
    <property type="entry name" value="GST_N_Sigma_like"/>
    <property type="match status" value="1"/>
</dbReference>
<dbReference type="EMBL" id="VXIV02003358">
    <property type="protein sequence ID" value="KAF6017832.1"/>
    <property type="molecule type" value="Genomic_DNA"/>
</dbReference>
<dbReference type="SUPFAM" id="SSF52833">
    <property type="entry name" value="Thioredoxin-like"/>
    <property type="match status" value="1"/>
</dbReference>